<dbReference type="RefSeq" id="WP_183115355.1">
    <property type="nucleotide sequence ID" value="NZ_JABEQG010000002.1"/>
</dbReference>
<dbReference type="AlphaFoldDB" id="A0A7W4FCD9"/>
<comment type="caution">
    <text evidence="2">The sequence shown here is derived from an EMBL/GenBank/DDBJ whole genome shotgun (WGS) entry which is preliminary data.</text>
</comment>
<dbReference type="PROSITE" id="PS51257">
    <property type="entry name" value="PROKAR_LIPOPROTEIN"/>
    <property type="match status" value="1"/>
</dbReference>
<evidence type="ECO:0000313" key="3">
    <source>
        <dbReference type="Proteomes" id="UP000550787"/>
    </source>
</evidence>
<protein>
    <recommendedName>
        <fullName evidence="4">Lipoprotein</fullName>
    </recommendedName>
</protein>
<evidence type="ECO:0000313" key="2">
    <source>
        <dbReference type="EMBL" id="MBB2155183.1"/>
    </source>
</evidence>
<reference evidence="2 3" key="1">
    <citation type="submission" date="2020-04" db="EMBL/GenBank/DDBJ databases">
        <title>Description of novel Gluconacetobacter.</title>
        <authorList>
            <person name="Sombolestani A."/>
        </authorList>
    </citation>
    <scope>NUCLEOTIDE SEQUENCE [LARGE SCALE GENOMIC DNA]</scope>
    <source>
        <strain evidence="2 3">LMG 7603</strain>
    </source>
</reference>
<feature type="chain" id="PRO_5030853072" description="Lipoprotein" evidence="1">
    <location>
        <begin position="20"/>
        <end position="119"/>
    </location>
</feature>
<keyword evidence="1" id="KW-0732">Signal</keyword>
<name>A0A7W4FCD9_GLUDI</name>
<feature type="signal peptide" evidence="1">
    <location>
        <begin position="1"/>
        <end position="19"/>
    </location>
</feature>
<evidence type="ECO:0008006" key="4">
    <source>
        <dbReference type="Google" id="ProtNLM"/>
    </source>
</evidence>
<proteinExistence type="predicted"/>
<dbReference type="EMBL" id="JABEQG010000002">
    <property type="protein sequence ID" value="MBB2155183.1"/>
    <property type="molecule type" value="Genomic_DNA"/>
</dbReference>
<sequence>MRKRMILAALPLLAMAACADSQTNLRKAAYDTMSAYHLAETGAQAYLATGTADPTVKADIKTASAAALVPITALNTSIQDNSTLTETGVSTAESALATLQNALSKAQAPATTTSSTTGN</sequence>
<gene>
    <name evidence="2" type="ORF">HLH33_02475</name>
</gene>
<organism evidence="2 3">
    <name type="scientific">Gluconacetobacter diazotrophicus</name>
    <name type="common">Acetobacter diazotrophicus</name>
    <dbReference type="NCBI Taxonomy" id="33996"/>
    <lineage>
        <taxon>Bacteria</taxon>
        <taxon>Pseudomonadati</taxon>
        <taxon>Pseudomonadota</taxon>
        <taxon>Alphaproteobacteria</taxon>
        <taxon>Acetobacterales</taxon>
        <taxon>Acetobacteraceae</taxon>
        <taxon>Gluconacetobacter</taxon>
    </lineage>
</organism>
<dbReference type="Proteomes" id="UP000550787">
    <property type="component" value="Unassembled WGS sequence"/>
</dbReference>
<evidence type="ECO:0000256" key="1">
    <source>
        <dbReference type="SAM" id="SignalP"/>
    </source>
</evidence>
<accession>A0A7W4FCD9</accession>